<dbReference type="eggNOG" id="COG0388">
    <property type="taxonomic scope" value="Bacteria"/>
</dbReference>
<evidence type="ECO:0000259" key="1">
    <source>
        <dbReference type="Pfam" id="PF00795"/>
    </source>
</evidence>
<dbReference type="EMBL" id="JOKH01000004">
    <property type="protein sequence ID" value="KEQ16812.1"/>
    <property type="molecule type" value="Genomic_DNA"/>
</dbReference>
<dbReference type="SUPFAM" id="SSF56317">
    <property type="entry name" value="Carbon-nitrogen hydrolase"/>
    <property type="match status" value="1"/>
</dbReference>
<dbReference type="InterPro" id="IPR003010">
    <property type="entry name" value="C-N_Hydrolase"/>
</dbReference>
<comment type="caution">
    <text evidence="2">The sequence shown here is derived from an EMBL/GenBank/DDBJ whole genome shotgun (WGS) entry which is preliminary data.</text>
</comment>
<dbReference type="InterPro" id="IPR036526">
    <property type="entry name" value="C-N_Hydrolase_sf"/>
</dbReference>
<dbReference type="Gene3D" id="3.60.110.10">
    <property type="entry name" value="Carbon-nitrogen hydrolase"/>
    <property type="match status" value="1"/>
</dbReference>
<organism evidence="2 3">
    <name type="scientific">Endozoicomonas numazuensis</name>
    <dbReference type="NCBI Taxonomy" id="1137799"/>
    <lineage>
        <taxon>Bacteria</taxon>
        <taxon>Pseudomonadati</taxon>
        <taxon>Pseudomonadota</taxon>
        <taxon>Gammaproteobacteria</taxon>
        <taxon>Oceanospirillales</taxon>
        <taxon>Endozoicomonadaceae</taxon>
        <taxon>Endozoicomonas</taxon>
    </lineage>
</organism>
<protein>
    <recommendedName>
        <fullName evidence="1">CN hydrolase domain-containing protein</fullName>
    </recommendedName>
</protein>
<dbReference type="Proteomes" id="UP000028073">
    <property type="component" value="Unassembled WGS sequence"/>
</dbReference>
<dbReference type="RefSeq" id="WP_034838952.1">
    <property type="nucleotide sequence ID" value="NZ_JOKH01000004.1"/>
</dbReference>
<keyword evidence="3" id="KW-1185">Reference proteome</keyword>
<feature type="domain" description="CN hydrolase" evidence="1">
    <location>
        <begin position="17"/>
        <end position="126"/>
    </location>
</feature>
<sequence length="132" mass="14849">MVPHKADKNTIEQALQFNFSTLKTACSMASQYNSQLITFPELFLTGYEFANGDQINKEIPAKAAELIEKLGYHEKINQLATALKMTIVCPMPFKGKDPKGNAGIYDTAIIFQPEGSRQIQFKNHLWGLDERP</sequence>
<evidence type="ECO:0000313" key="3">
    <source>
        <dbReference type="Proteomes" id="UP000028073"/>
    </source>
</evidence>
<gene>
    <name evidence="2" type="ORF">GZ78_19260</name>
</gene>
<accession>A0A081NED9</accession>
<dbReference type="Pfam" id="PF00795">
    <property type="entry name" value="CN_hydrolase"/>
    <property type="match status" value="1"/>
</dbReference>
<dbReference type="OrthoDB" id="9760188at2"/>
<name>A0A081NED9_9GAMM</name>
<proteinExistence type="predicted"/>
<dbReference type="STRING" id="1137799.GZ78_19260"/>
<reference evidence="2 3" key="1">
    <citation type="submission" date="2014-06" db="EMBL/GenBank/DDBJ databases">
        <title>Whole Genome Sequences of Three Symbiotic Endozoicomonas Bacteria.</title>
        <authorList>
            <person name="Neave M.J."/>
            <person name="Apprill A."/>
            <person name="Voolstra C.R."/>
        </authorList>
    </citation>
    <scope>NUCLEOTIDE SEQUENCE [LARGE SCALE GENOMIC DNA]</scope>
    <source>
        <strain evidence="2 3">DSM 25634</strain>
    </source>
</reference>
<dbReference type="AlphaFoldDB" id="A0A081NED9"/>
<evidence type="ECO:0000313" key="2">
    <source>
        <dbReference type="EMBL" id="KEQ16812.1"/>
    </source>
</evidence>